<feature type="chain" id="PRO_5003320703" evidence="1">
    <location>
        <begin position="20"/>
        <end position="149"/>
    </location>
</feature>
<evidence type="ECO:0000256" key="1">
    <source>
        <dbReference type="SAM" id="SignalP"/>
    </source>
</evidence>
<evidence type="ECO:0000313" key="3">
    <source>
        <dbReference type="Proteomes" id="UP000001072"/>
    </source>
</evidence>
<name>F4RB53_MELLP</name>
<protein>
    <submittedName>
        <fullName evidence="2">Secreted protein</fullName>
    </submittedName>
</protein>
<dbReference type="HOGENOM" id="CLU_1750089_0_0_1"/>
<dbReference type="GeneID" id="18926404"/>
<dbReference type="VEuPathDB" id="FungiDB:MELLADRAFT_123562"/>
<proteinExistence type="predicted"/>
<dbReference type="InParanoid" id="F4RB53"/>
<evidence type="ECO:0000313" key="2">
    <source>
        <dbReference type="EMBL" id="EGG10100.1"/>
    </source>
</evidence>
<gene>
    <name evidence="2" type="ORF">MELLADRAFT_123562</name>
</gene>
<keyword evidence="1" id="KW-0732">Signal</keyword>
<dbReference type="AlphaFoldDB" id="F4RB53"/>
<dbReference type="EMBL" id="GL883095">
    <property type="protein sequence ID" value="EGG10100.1"/>
    <property type="molecule type" value="Genomic_DNA"/>
</dbReference>
<feature type="signal peptide" evidence="1">
    <location>
        <begin position="1"/>
        <end position="19"/>
    </location>
</feature>
<sequence length="149" mass="17289">MHSILLLTALLCALPFALGSPVNPFNKAQSDVGRKLEQYLEGRPAKVPFSDLFEPKPKIYYNGNEMEFSDFHHHTLEMRYKPRTEKEEDPELWPDDNEMINPPNSYTHFWQWKHNVDGQTKYGTGKAKMLSGRLIFDTVALVDTQAYKK</sequence>
<dbReference type="Proteomes" id="UP000001072">
    <property type="component" value="Unassembled WGS sequence"/>
</dbReference>
<keyword evidence="3" id="KW-1185">Reference proteome</keyword>
<dbReference type="KEGG" id="mlr:MELLADRAFT_123562"/>
<organism evidence="3">
    <name type="scientific">Melampsora larici-populina (strain 98AG31 / pathotype 3-4-7)</name>
    <name type="common">Poplar leaf rust fungus</name>
    <dbReference type="NCBI Taxonomy" id="747676"/>
    <lineage>
        <taxon>Eukaryota</taxon>
        <taxon>Fungi</taxon>
        <taxon>Dikarya</taxon>
        <taxon>Basidiomycota</taxon>
        <taxon>Pucciniomycotina</taxon>
        <taxon>Pucciniomycetes</taxon>
        <taxon>Pucciniales</taxon>
        <taxon>Melampsoraceae</taxon>
        <taxon>Melampsora</taxon>
    </lineage>
</organism>
<dbReference type="RefSeq" id="XP_007406401.1">
    <property type="nucleotide sequence ID" value="XM_007406339.1"/>
</dbReference>
<reference evidence="3" key="1">
    <citation type="journal article" date="2011" name="Proc. Natl. Acad. Sci. U.S.A.">
        <title>Obligate biotrophy features unraveled by the genomic analysis of rust fungi.</title>
        <authorList>
            <person name="Duplessis S."/>
            <person name="Cuomo C.A."/>
            <person name="Lin Y.-C."/>
            <person name="Aerts A."/>
            <person name="Tisserant E."/>
            <person name="Veneault-Fourrey C."/>
            <person name="Joly D.L."/>
            <person name="Hacquard S."/>
            <person name="Amselem J."/>
            <person name="Cantarel B.L."/>
            <person name="Chiu R."/>
            <person name="Coutinho P.M."/>
            <person name="Feau N."/>
            <person name="Field M."/>
            <person name="Frey P."/>
            <person name="Gelhaye E."/>
            <person name="Goldberg J."/>
            <person name="Grabherr M.G."/>
            <person name="Kodira C.D."/>
            <person name="Kohler A."/>
            <person name="Kuees U."/>
            <person name="Lindquist E.A."/>
            <person name="Lucas S.M."/>
            <person name="Mago R."/>
            <person name="Mauceli E."/>
            <person name="Morin E."/>
            <person name="Murat C."/>
            <person name="Pangilinan J.L."/>
            <person name="Park R."/>
            <person name="Pearson M."/>
            <person name="Quesneville H."/>
            <person name="Rouhier N."/>
            <person name="Sakthikumar S."/>
            <person name="Salamov A.A."/>
            <person name="Schmutz J."/>
            <person name="Selles B."/>
            <person name="Shapiro H."/>
            <person name="Tanguay P."/>
            <person name="Tuskan G.A."/>
            <person name="Henrissat B."/>
            <person name="Van de Peer Y."/>
            <person name="Rouze P."/>
            <person name="Ellis J.G."/>
            <person name="Dodds P.N."/>
            <person name="Schein J.E."/>
            <person name="Zhong S."/>
            <person name="Hamelin R.C."/>
            <person name="Grigoriev I.V."/>
            <person name="Szabo L.J."/>
            <person name="Martin F."/>
        </authorList>
    </citation>
    <scope>NUCLEOTIDE SEQUENCE [LARGE SCALE GENOMIC DNA]</scope>
    <source>
        <strain evidence="3">98AG31 / pathotype 3-4-7</strain>
    </source>
</reference>
<accession>F4RB53</accession>